<dbReference type="Gramene" id="ERM95507">
    <property type="protein sequence ID" value="ERM95507"/>
    <property type="gene ID" value="AMTR_s00151p00067880"/>
</dbReference>
<organism evidence="1 2">
    <name type="scientific">Amborella trichopoda</name>
    <dbReference type="NCBI Taxonomy" id="13333"/>
    <lineage>
        <taxon>Eukaryota</taxon>
        <taxon>Viridiplantae</taxon>
        <taxon>Streptophyta</taxon>
        <taxon>Embryophyta</taxon>
        <taxon>Tracheophyta</taxon>
        <taxon>Spermatophyta</taxon>
        <taxon>Magnoliopsida</taxon>
        <taxon>Amborellales</taxon>
        <taxon>Amborellaceae</taxon>
        <taxon>Amborella</taxon>
    </lineage>
</organism>
<dbReference type="Proteomes" id="UP000017836">
    <property type="component" value="Unassembled WGS sequence"/>
</dbReference>
<accession>W1NI88</accession>
<dbReference type="HOGENOM" id="CLU_1867905_0_0_1"/>
<keyword evidence="2" id="KW-1185">Reference proteome</keyword>
<sequence>MGFLQRGRTQREVLAVQREVVAVVGGGFGAYCVGMDWQSTLNLEEVFLHFCGFLKMDFGRWLEWRWLPARIEAMVGFPFLRKRKNLEKSGIEAMVGFPFLRKRKNLEKSGKLLTGSLEMSSPAIAELVYFGICTRDV</sequence>
<dbReference type="EMBL" id="KI397475">
    <property type="protein sequence ID" value="ERM95507.1"/>
    <property type="molecule type" value="Genomic_DNA"/>
</dbReference>
<protein>
    <submittedName>
        <fullName evidence="1">Uncharacterized protein</fullName>
    </submittedName>
</protein>
<dbReference type="AlphaFoldDB" id="W1NI88"/>
<gene>
    <name evidence="1" type="ORF">AMTR_s00151p00067880</name>
</gene>
<name>W1NI88_AMBTC</name>
<proteinExistence type="predicted"/>
<evidence type="ECO:0000313" key="2">
    <source>
        <dbReference type="Proteomes" id="UP000017836"/>
    </source>
</evidence>
<evidence type="ECO:0000313" key="1">
    <source>
        <dbReference type="EMBL" id="ERM95507.1"/>
    </source>
</evidence>
<reference evidence="2" key="1">
    <citation type="journal article" date="2013" name="Science">
        <title>The Amborella genome and the evolution of flowering plants.</title>
        <authorList>
            <consortium name="Amborella Genome Project"/>
        </authorList>
    </citation>
    <scope>NUCLEOTIDE SEQUENCE [LARGE SCALE GENOMIC DNA]</scope>
</reference>